<protein>
    <submittedName>
        <fullName evidence="2">Multidrug resistance protein MdtA</fullName>
    </submittedName>
</protein>
<dbReference type="Gene3D" id="2.40.50.100">
    <property type="match status" value="1"/>
</dbReference>
<organism evidence="2 3">
    <name type="scientific">Acetobacter ascendens</name>
    <dbReference type="NCBI Taxonomy" id="481146"/>
    <lineage>
        <taxon>Bacteria</taxon>
        <taxon>Pseudomonadati</taxon>
        <taxon>Pseudomonadota</taxon>
        <taxon>Alphaproteobacteria</taxon>
        <taxon>Acetobacterales</taxon>
        <taxon>Acetobacteraceae</taxon>
        <taxon>Acetobacter</taxon>
    </lineage>
</organism>
<name>A0A1Y0V6A8_9PROT</name>
<evidence type="ECO:0000313" key="3">
    <source>
        <dbReference type="Proteomes" id="UP000195633"/>
    </source>
</evidence>
<dbReference type="RefSeq" id="WP_087636264.1">
    <property type="nucleotide sequence ID" value="NZ_CP021524.1"/>
</dbReference>
<dbReference type="PROSITE" id="PS51257">
    <property type="entry name" value="PROKAR_LIPOPROTEIN"/>
    <property type="match status" value="1"/>
</dbReference>
<sequence>MCSQIKKTKTLYKTIVVTTLIFMGGCKEEHSKSTVPEQKPIEVVQVVKSDNNSPQYVGFYTAQHIISVSSLREGKIKSILVNEGENIHKNDILAIMHNTDSKLQLAQAQNELEVAHANTLQLSDLVKRSNGLDAIGALSTSAIKDRQSALSMARAKEKIAQEAKKLSEIQEQQTIIRAPEDGTIIKISTQPGALAGIGNEIVVLAAGVPEIDVELYDSQSVNIGEKAEINFMEGAHAITVRGEVVRISPYFDPDTKVRHAWVSLKTPLPIPFNTSVFVKFSPQQEKNLVRIPLTALFYIQDAPYVWRISNDKQHIKEQRITIITLSGQDAIVTGLLPEQLVVSNGPDLLRHEDIVKIVQMDDHS</sequence>
<dbReference type="PANTHER" id="PTHR30469">
    <property type="entry name" value="MULTIDRUG RESISTANCE PROTEIN MDTA"/>
    <property type="match status" value="1"/>
</dbReference>
<gene>
    <name evidence="2" type="ORF">S101447_02588</name>
</gene>
<evidence type="ECO:0000313" key="2">
    <source>
        <dbReference type="EMBL" id="ARW11626.1"/>
    </source>
</evidence>
<proteinExistence type="inferred from homology"/>
<dbReference type="Gene3D" id="2.40.420.20">
    <property type="match status" value="1"/>
</dbReference>
<evidence type="ECO:0000256" key="1">
    <source>
        <dbReference type="ARBA" id="ARBA00009477"/>
    </source>
</evidence>
<accession>A0A1Y0V6A8</accession>
<dbReference type="Gene3D" id="2.40.30.170">
    <property type="match status" value="1"/>
</dbReference>
<reference evidence="2 3" key="1">
    <citation type="submission" date="2017-05" db="EMBL/GenBank/DDBJ databases">
        <title>Genome sequence of Acetobacter pasteurianus subsp. ascendens strain SRCM101447.</title>
        <authorList>
            <person name="Cho S.H."/>
        </authorList>
    </citation>
    <scope>NUCLEOTIDE SEQUENCE [LARGE SCALE GENOMIC DNA]</scope>
    <source>
        <strain evidence="2 3">SRCM101447</strain>
    </source>
</reference>
<dbReference type="SUPFAM" id="SSF111369">
    <property type="entry name" value="HlyD-like secretion proteins"/>
    <property type="match status" value="1"/>
</dbReference>
<comment type="similarity">
    <text evidence="1">Belongs to the membrane fusion protein (MFP) (TC 8.A.1) family.</text>
</comment>
<dbReference type="GO" id="GO:1990281">
    <property type="term" value="C:efflux pump complex"/>
    <property type="evidence" value="ECO:0007669"/>
    <property type="project" value="TreeGrafter"/>
</dbReference>
<dbReference type="InterPro" id="IPR006143">
    <property type="entry name" value="RND_pump_MFP"/>
</dbReference>
<dbReference type="AlphaFoldDB" id="A0A1Y0V6A8"/>
<dbReference type="EMBL" id="CP021524">
    <property type="protein sequence ID" value="ARW11626.1"/>
    <property type="molecule type" value="Genomic_DNA"/>
</dbReference>
<dbReference type="NCBIfam" id="TIGR01730">
    <property type="entry name" value="RND_mfp"/>
    <property type="match status" value="1"/>
</dbReference>
<dbReference type="GO" id="GO:0015562">
    <property type="term" value="F:efflux transmembrane transporter activity"/>
    <property type="evidence" value="ECO:0007669"/>
    <property type="project" value="TreeGrafter"/>
</dbReference>
<dbReference type="PANTHER" id="PTHR30469:SF15">
    <property type="entry name" value="HLYD FAMILY OF SECRETION PROTEINS"/>
    <property type="match status" value="1"/>
</dbReference>
<dbReference type="Proteomes" id="UP000195633">
    <property type="component" value="Chromosome"/>
</dbReference>
<dbReference type="Gene3D" id="1.10.287.470">
    <property type="entry name" value="Helix hairpin bin"/>
    <property type="match status" value="1"/>
</dbReference>